<reference evidence="3" key="1">
    <citation type="journal article" date="2017" name="Nat. Commun.">
        <title>The North American bullfrog draft genome provides insight into hormonal regulation of long noncoding RNA.</title>
        <authorList>
            <person name="Hammond S.A."/>
            <person name="Warren R.L."/>
            <person name="Vandervalk B.P."/>
            <person name="Kucuk E."/>
            <person name="Khan H."/>
            <person name="Gibb E.A."/>
            <person name="Pandoh P."/>
            <person name="Kirk H."/>
            <person name="Zhao Y."/>
            <person name="Jones M."/>
            <person name="Mungall A.J."/>
            <person name="Coope R."/>
            <person name="Pleasance S."/>
            <person name="Moore R.A."/>
            <person name="Holt R.A."/>
            <person name="Round J.M."/>
            <person name="Ohora S."/>
            <person name="Walle B.V."/>
            <person name="Veldhoen N."/>
            <person name="Helbing C.C."/>
            <person name="Birol I."/>
        </authorList>
    </citation>
    <scope>NUCLEOTIDE SEQUENCE [LARGE SCALE GENOMIC DNA]</scope>
</reference>
<gene>
    <name evidence="2" type="ORF">AB205_0160480</name>
</gene>
<keyword evidence="1" id="KW-1133">Transmembrane helix</keyword>
<keyword evidence="1" id="KW-0812">Transmembrane</keyword>
<proteinExistence type="predicted"/>
<keyword evidence="1" id="KW-0472">Membrane</keyword>
<accession>A0A2G9Q2P1</accession>
<protein>
    <submittedName>
        <fullName evidence="2">Uncharacterized protein</fullName>
    </submittedName>
</protein>
<organism evidence="2 3">
    <name type="scientific">Aquarana catesbeiana</name>
    <name type="common">American bullfrog</name>
    <name type="synonym">Rana catesbeiana</name>
    <dbReference type="NCBI Taxonomy" id="8400"/>
    <lineage>
        <taxon>Eukaryota</taxon>
        <taxon>Metazoa</taxon>
        <taxon>Chordata</taxon>
        <taxon>Craniata</taxon>
        <taxon>Vertebrata</taxon>
        <taxon>Euteleostomi</taxon>
        <taxon>Amphibia</taxon>
        <taxon>Batrachia</taxon>
        <taxon>Anura</taxon>
        <taxon>Neobatrachia</taxon>
        <taxon>Ranoidea</taxon>
        <taxon>Ranidae</taxon>
        <taxon>Aquarana</taxon>
    </lineage>
</organism>
<feature type="transmembrane region" description="Helical" evidence="1">
    <location>
        <begin position="89"/>
        <end position="111"/>
    </location>
</feature>
<evidence type="ECO:0000313" key="2">
    <source>
        <dbReference type="EMBL" id="PIO09830.1"/>
    </source>
</evidence>
<dbReference type="AlphaFoldDB" id="A0A2G9Q2P1"/>
<dbReference type="Proteomes" id="UP000228934">
    <property type="component" value="Unassembled WGS sequence"/>
</dbReference>
<dbReference type="EMBL" id="KZ369731">
    <property type="protein sequence ID" value="PIO09830.1"/>
    <property type="molecule type" value="Genomic_DNA"/>
</dbReference>
<keyword evidence="3" id="KW-1185">Reference proteome</keyword>
<evidence type="ECO:0000313" key="3">
    <source>
        <dbReference type="Proteomes" id="UP000228934"/>
    </source>
</evidence>
<name>A0A2G9Q2P1_AQUCT</name>
<feature type="non-terminal residue" evidence="2">
    <location>
        <position position="1"/>
    </location>
</feature>
<evidence type="ECO:0000256" key="1">
    <source>
        <dbReference type="SAM" id="Phobius"/>
    </source>
</evidence>
<sequence>VAYIYSAFCSVQFLLHFWWCTQYTIQCNRSTVDNTVQAVYTVSNTVCTVSTTLLVVVYTISNTVCTVSTTLLVVYTVHNTCSRSTVSTTFLVVYTISNTVCTVSTTLLVVYTV</sequence>
<feature type="transmembrane region" description="Helical" evidence="1">
    <location>
        <begin position="53"/>
        <end position="77"/>
    </location>
</feature>